<evidence type="ECO:0000256" key="2">
    <source>
        <dbReference type="ARBA" id="ARBA00008661"/>
    </source>
</evidence>
<dbReference type="InterPro" id="IPR002659">
    <property type="entry name" value="Glyco_trans_31"/>
</dbReference>
<keyword evidence="7" id="KW-1133">Transmembrane helix</keyword>
<keyword evidence="4" id="KW-0808">Transferase</keyword>
<evidence type="ECO:0000256" key="8">
    <source>
        <dbReference type="ARBA" id="ARBA00023034"/>
    </source>
</evidence>
<protein>
    <recommendedName>
        <fullName evidence="10">Hexosyltransferase</fullName>
        <ecNumber evidence="10">2.4.1.-</ecNumber>
    </recommendedName>
</protein>
<keyword evidence="11" id="KW-0732">Signal</keyword>
<comment type="similarity">
    <text evidence="2 10">Belongs to the glycosyltransferase 31 family.</text>
</comment>
<gene>
    <name evidence="12" type="ORF">AGLY_015458</name>
</gene>
<organism evidence="12 13">
    <name type="scientific">Aphis glycines</name>
    <name type="common">Soybean aphid</name>
    <dbReference type="NCBI Taxonomy" id="307491"/>
    <lineage>
        <taxon>Eukaryota</taxon>
        <taxon>Metazoa</taxon>
        <taxon>Ecdysozoa</taxon>
        <taxon>Arthropoda</taxon>
        <taxon>Hexapoda</taxon>
        <taxon>Insecta</taxon>
        <taxon>Pterygota</taxon>
        <taxon>Neoptera</taxon>
        <taxon>Paraneoptera</taxon>
        <taxon>Hemiptera</taxon>
        <taxon>Sternorrhyncha</taxon>
        <taxon>Aphidomorpha</taxon>
        <taxon>Aphidoidea</taxon>
        <taxon>Aphididae</taxon>
        <taxon>Aphidini</taxon>
        <taxon>Aphis</taxon>
        <taxon>Aphis</taxon>
    </lineage>
</organism>
<name>A0A6G0T0D7_APHGL</name>
<dbReference type="EMBL" id="VYZN01000072">
    <property type="protein sequence ID" value="KAE9524093.1"/>
    <property type="molecule type" value="Genomic_DNA"/>
</dbReference>
<proteinExistence type="inferred from homology"/>
<feature type="chain" id="PRO_5026221144" description="Hexosyltransferase" evidence="11">
    <location>
        <begin position="22"/>
        <end position="340"/>
    </location>
</feature>
<comment type="caution">
    <text evidence="12">The sequence shown here is derived from an EMBL/GenBank/DDBJ whole genome shotgun (WGS) entry which is preliminary data.</text>
</comment>
<dbReference type="Proteomes" id="UP000475862">
    <property type="component" value="Unassembled WGS sequence"/>
</dbReference>
<dbReference type="PANTHER" id="PTHR11214:SF3">
    <property type="entry name" value="BETA-1,3-GALACTOSYLTRANSFERASE 6"/>
    <property type="match status" value="1"/>
</dbReference>
<evidence type="ECO:0000256" key="10">
    <source>
        <dbReference type="RuleBase" id="RU363063"/>
    </source>
</evidence>
<dbReference type="GO" id="GO:0000139">
    <property type="term" value="C:Golgi membrane"/>
    <property type="evidence" value="ECO:0007669"/>
    <property type="project" value="UniProtKB-SubCell"/>
</dbReference>
<evidence type="ECO:0000256" key="7">
    <source>
        <dbReference type="ARBA" id="ARBA00022989"/>
    </source>
</evidence>
<evidence type="ECO:0000313" key="13">
    <source>
        <dbReference type="Proteomes" id="UP000475862"/>
    </source>
</evidence>
<evidence type="ECO:0000256" key="5">
    <source>
        <dbReference type="ARBA" id="ARBA00022692"/>
    </source>
</evidence>
<dbReference type="GO" id="GO:0006493">
    <property type="term" value="P:protein O-linked glycosylation"/>
    <property type="evidence" value="ECO:0007669"/>
    <property type="project" value="TreeGrafter"/>
</dbReference>
<keyword evidence="5" id="KW-0812">Transmembrane</keyword>
<accession>A0A6G0T0D7</accession>
<keyword evidence="9" id="KW-0472">Membrane</keyword>
<evidence type="ECO:0000256" key="3">
    <source>
        <dbReference type="ARBA" id="ARBA00022676"/>
    </source>
</evidence>
<evidence type="ECO:0000256" key="9">
    <source>
        <dbReference type="ARBA" id="ARBA00023136"/>
    </source>
</evidence>
<comment type="subcellular location">
    <subcellularLocation>
        <location evidence="1 10">Golgi apparatus membrane</location>
        <topology evidence="1 10">Single-pass type II membrane protein</topology>
    </subcellularLocation>
</comment>
<keyword evidence="8 10" id="KW-0333">Golgi apparatus</keyword>
<evidence type="ECO:0000256" key="1">
    <source>
        <dbReference type="ARBA" id="ARBA00004323"/>
    </source>
</evidence>
<dbReference type="AlphaFoldDB" id="A0A6G0T0D7"/>
<feature type="signal peptide" evidence="11">
    <location>
        <begin position="1"/>
        <end position="21"/>
    </location>
</feature>
<dbReference type="GO" id="GO:0016758">
    <property type="term" value="F:hexosyltransferase activity"/>
    <property type="evidence" value="ECO:0007669"/>
    <property type="project" value="InterPro"/>
</dbReference>
<dbReference type="PANTHER" id="PTHR11214">
    <property type="entry name" value="BETA-1,3-N-ACETYLGLUCOSAMINYLTRANSFERASE"/>
    <property type="match status" value="1"/>
</dbReference>
<keyword evidence="6" id="KW-0735">Signal-anchor</keyword>
<evidence type="ECO:0000256" key="4">
    <source>
        <dbReference type="ARBA" id="ARBA00022679"/>
    </source>
</evidence>
<sequence length="340" mass="39418">MHIIPMLSVLFYFYLCQQCYSAENDHNHANDGGEIHTTNIDWTSEDHMLLNDSFKSLSELKNLHHYLNTFGGDVCRGWNKEAKSQLLILVDSNTKHEFHRQIARVTWLRNFHGSHSKVRAVFFVGKPQSLKMTERLLVENRKYGDIVWTHIPEISNHHRSVKMVSGLDWVLNRCKHAKFVLKIDDKSIVNMPAILKFIDKQQNSKNSIWGFKHSVLPMKTNTNYINYTCEHAYMMTNDVVKKLYFGALEKIPYMSDENQFLTGVVAANQGVDVIHDKHFKAVTLSSVLPDNSTAVEKCNYSRHHYIFLKPENKDEWSHIVSSFKICKSISTKNSIHHKSV</sequence>
<dbReference type="OrthoDB" id="5512589at2759"/>
<dbReference type="Pfam" id="PF01762">
    <property type="entry name" value="Galactosyl_T"/>
    <property type="match status" value="1"/>
</dbReference>
<evidence type="ECO:0000256" key="6">
    <source>
        <dbReference type="ARBA" id="ARBA00022968"/>
    </source>
</evidence>
<dbReference type="Gene3D" id="3.90.550.50">
    <property type="match status" value="1"/>
</dbReference>
<evidence type="ECO:0000256" key="11">
    <source>
        <dbReference type="SAM" id="SignalP"/>
    </source>
</evidence>
<keyword evidence="13" id="KW-1185">Reference proteome</keyword>
<keyword evidence="3 10" id="KW-0328">Glycosyltransferase</keyword>
<reference evidence="12 13" key="1">
    <citation type="submission" date="2019-08" db="EMBL/GenBank/DDBJ databases">
        <title>The genome of the soybean aphid Biotype 1, its phylome, world population structure and adaptation to the North American continent.</title>
        <authorList>
            <person name="Giordano R."/>
            <person name="Donthu R.K."/>
            <person name="Hernandez A.G."/>
            <person name="Wright C.L."/>
            <person name="Zimin A.V."/>
        </authorList>
    </citation>
    <scope>NUCLEOTIDE SEQUENCE [LARGE SCALE GENOMIC DNA]</scope>
    <source>
        <tissue evidence="12">Whole aphids</tissue>
    </source>
</reference>
<evidence type="ECO:0000313" key="12">
    <source>
        <dbReference type="EMBL" id="KAE9524093.1"/>
    </source>
</evidence>
<dbReference type="EC" id="2.4.1.-" evidence="10"/>